<dbReference type="GO" id="GO:0008409">
    <property type="term" value="F:5'-3' exonuclease activity"/>
    <property type="evidence" value="ECO:0007669"/>
    <property type="project" value="InterPro"/>
</dbReference>
<dbReference type="EMBL" id="MHTK01000002">
    <property type="protein sequence ID" value="OHA60112.1"/>
    <property type="molecule type" value="Genomic_DNA"/>
</dbReference>
<dbReference type="InterPro" id="IPR043502">
    <property type="entry name" value="DNA/RNA_pol_sf"/>
</dbReference>
<dbReference type="Gene3D" id="1.20.1060.10">
    <property type="entry name" value="Taq DNA Polymerase, Chain T, domain 4"/>
    <property type="match status" value="1"/>
</dbReference>
<dbReference type="Pfam" id="PF00476">
    <property type="entry name" value="DNA_pol_A"/>
    <property type="match status" value="1"/>
</dbReference>
<dbReference type="FunFam" id="1.20.1060.10:FF:000001">
    <property type="entry name" value="DNA polymerase I"/>
    <property type="match status" value="1"/>
</dbReference>
<evidence type="ECO:0000256" key="5">
    <source>
        <dbReference type="ARBA" id="ARBA00022705"/>
    </source>
</evidence>
<dbReference type="PRINTS" id="PR00868">
    <property type="entry name" value="DNAPOLI"/>
</dbReference>
<dbReference type="InterPro" id="IPR008918">
    <property type="entry name" value="HhH2"/>
</dbReference>
<evidence type="ECO:0000256" key="2">
    <source>
        <dbReference type="ARBA" id="ARBA00012417"/>
    </source>
</evidence>
<dbReference type="InterPro" id="IPR002298">
    <property type="entry name" value="DNA_polymerase_A"/>
</dbReference>
<dbReference type="InterPro" id="IPR029060">
    <property type="entry name" value="PIN-like_dom_sf"/>
</dbReference>
<dbReference type="CDD" id="cd09898">
    <property type="entry name" value="H3TH_53EXO"/>
    <property type="match status" value="1"/>
</dbReference>
<evidence type="ECO:0000256" key="10">
    <source>
        <dbReference type="ARBA" id="ARBA00049244"/>
    </source>
</evidence>
<dbReference type="Pfam" id="PF02739">
    <property type="entry name" value="5_3_exonuc_N"/>
    <property type="match status" value="1"/>
</dbReference>
<evidence type="ECO:0000259" key="12">
    <source>
        <dbReference type="SMART" id="SM00482"/>
    </source>
</evidence>
<keyword evidence="3" id="KW-0808">Transferase</keyword>
<sequence>MATKKYSQKLVLFDAHAILHRAYHALPDFVSAAGEPTGGLYGLASMLLKIIQELKPDYMAACYDLAEPTFRKKVYDNYKAGRAKADEALVAQMNRSRDIFTAFGIPIYDAVGFEADDIIGTIVEQTKAKKDLQVVIASGDMDTMQLVTGDQVLVYTLKRGLNDTILYDEESVRARFGFAPEYLTDFKGLRGDPSDNIIGISGIGEKTATTLIQEFGSIEKIYKTLGQKKGGEQKFLDAGIKPRIISLLKEGEEEALFSKTLATIRRDAPIEFTLAGDYWRDTLDFGGVEKTFQELDFKTLLARARAVLTDKKVVAPEDQVEVKVDPSLWRQAAVAWWILDSNQTNPDLADLLNYTGKKTLEEAWPALMAELKEKSLLAVYQEIEEPLLPILKQAEQRGILVDVKYLAGLSKDFHGQLKKLEQQIFTVAGQEFNLNSPRQLGEILFDKLMVSTKGLKKTAGGARSTRESELLKLQAAHPIVTDILKYRELQKLVSTYLDAIPKLVDEQNRLHSKLNQAGTTTGRMSSTDPNLQNIPSSDAYGAAIRRGFVATPGHVWVAGDYSQIELRVLALLSKDSQLLEIFKTGQDVHRSVASLVFGVAPEEVTKDMRRQAKVINFGIIYGMGVNALRANLGSTREEAQTFHDNYFQQFAGVREYFDTVIAAAYTSGYTETMFGRRRYFPGLKSKLPFVRAQAERAAFNAPIQGTEADIVKLATIRIDESLRQAGLINQAHFLLQVHDELIYEVEQPVVDRVRVIIEKEMKGVLTAEIPLDVNIETGPSWGQLQEG</sequence>
<dbReference type="InterPro" id="IPR001098">
    <property type="entry name" value="DNA-dir_DNA_pol_A_palm_dom"/>
</dbReference>
<keyword evidence="7" id="KW-0239">DNA-directed DNA polymerase</keyword>
<dbReference type="InterPro" id="IPR020045">
    <property type="entry name" value="DNA_polI_H3TH"/>
</dbReference>
<dbReference type="STRING" id="1802439.A2589_00315"/>
<dbReference type="Gene3D" id="1.10.150.20">
    <property type="entry name" value="5' to 3' exonuclease, C-terminal subdomain"/>
    <property type="match status" value="2"/>
</dbReference>
<dbReference type="InterPro" id="IPR019760">
    <property type="entry name" value="DNA-dir_DNA_pol_A_CS"/>
</dbReference>
<dbReference type="GO" id="GO:0003887">
    <property type="term" value="F:DNA-directed DNA polymerase activity"/>
    <property type="evidence" value="ECO:0007669"/>
    <property type="project" value="UniProtKB-KW"/>
</dbReference>
<dbReference type="SUPFAM" id="SSF88723">
    <property type="entry name" value="PIN domain-like"/>
    <property type="match status" value="1"/>
</dbReference>
<dbReference type="PANTHER" id="PTHR10133:SF27">
    <property type="entry name" value="DNA POLYMERASE NU"/>
    <property type="match status" value="1"/>
</dbReference>
<dbReference type="Gene3D" id="3.30.70.370">
    <property type="match status" value="1"/>
</dbReference>
<evidence type="ECO:0000313" key="14">
    <source>
        <dbReference type="Proteomes" id="UP000177838"/>
    </source>
</evidence>
<dbReference type="CDD" id="cd09859">
    <property type="entry name" value="PIN_53EXO"/>
    <property type="match status" value="1"/>
</dbReference>
<evidence type="ECO:0000256" key="7">
    <source>
        <dbReference type="ARBA" id="ARBA00022932"/>
    </source>
</evidence>
<feature type="domain" description="5'-3' exonuclease" evidence="11">
    <location>
        <begin position="8"/>
        <end position="280"/>
    </location>
</feature>
<protein>
    <recommendedName>
        <fullName evidence="2">DNA-directed DNA polymerase</fullName>
        <ecNumber evidence="2">2.7.7.7</ecNumber>
    </recommendedName>
</protein>
<dbReference type="FunFam" id="1.10.150.20:FF:000002">
    <property type="entry name" value="DNA polymerase I"/>
    <property type="match status" value="1"/>
</dbReference>
<evidence type="ECO:0000256" key="6">
    <source>
        <dbReference type="ARBA" id="ARBA00022763"/>
    </source>
</evidence>
<evidence type="ECO:0000256" key="8">
    <source>
        <dbReference type="ARBA" id="ARBA00023125"/>
    </source>
</evidence>
<dbReference type="InterPro" id="IPR020046">
    <property type="entry name" value="5-3_exonucl_a-hlix_arch_N"/>
</dbReference>
<keyword evidence="4" id="KW-0548">Nucleotidyltransferase</keyword>
<dbReference type="Proteomes" id="UP000177838">
    <property type="component" value="Unassembled WGS sequence"/>
</dbReference>
<dbReference type="EC" id="2.7.7.7" evidence="2"/>
<dbReference type="Gene3D" id="3.40.50.1010">
    <property type="entry name" value="5'-nuclease"/>
    <property type="match status" value="1"/>
</dbReference>
<evidence type="ECO:0000259" key="11">
    <source>
        <dbReference type="SMART" id="SM00475"/>
    </source>
</evidence>
<evidence type="ECO:0000256" key="1">
    <source>
        <dbReference type="ARBA" id="ARBA00007705"/>
    </source>
</evidence>
<reference evidence="13 14" key="1">
    <citation type="journal article" date="2016" name="Nat. Commun.">
        <title>Thousands of microbial genomes shed light on interconnected biogeochemical processes in an aquifer system.</title>
        <authorList>
            <person name="Anantharaman K."/>
            <person name="Brown C.T."/>
            <person name="Hug L.A."/>
            <person name="Sharon I."/>
            <person name="Castelle C.J."/>
            <person name="Probst A.J."/>
            <person name="Thomas B.C."/>
            <person name="Singh A."/>
            <person name="Wilkins M.J."/>
            <person name="Karaoz U."/>
            <person name="Brodie E.L."/>
            <person name="Williams K.H."/>
            <person name="Hubbard S.S."/>
            <person name="Banfield J.F."/>
        </authorList>
    </citation>
    <scope>NUCLEOTIDE SEQUENCE [LARGE SCALE GENOMIC DNA]</scope>
</reference>
<evidence type="ECO:0000256" key="3">
    <source>
        <dbReference type="ARBA" id="ARBA00022679"/>
    </source>
</evidence>
<dbReference type="PANTHER" id="PTHR10133">
    <property type="entry name" value="DNA POLYMERASE I"/>
    <property type="match status" value="1"/>
</dbReference>
<feature type="domain" description="DNA-directed DNA polymerase family A palm" evidence="12">
    <location>
        <begin position="541"/>
        <end position="749"/>
    </location>
</feature>
<organism evidence="13 14">
    <name type="scientific">Candidatus Vogelbacteria bacterium RIFOXYD1_FULL_46_19</name>
    <dbReference type="NCBI Taxonomy" id="1802439"/>
    <lineage>
        <taxon>Bacteria</taxon>
        <taxon>Candidatus Vogeliibacteriota</taxon>
    </lineage>
</organism>
<accession>A0A1G2QJE7</accession>
<gene>
    <name evidence="13" type="ORF">A2589_00315</name>
</gene>
<dbReference type="PROSITE" id="PS00447">
    <property type="entry name" value="DNA_POLYMERASE_A"/>
    <property type="match status" value="1"/>
</dbReference>
<dbReference type="SUPFAM" id="SSF56672">
    <property type="entry name" value="DNA/RNA polymerases"/>
    <property type="match status" value="1"/>
</dbReference>
<dbReference type="SUPFAM" id="SSF47807">
    <property type="entry name" value="5' to 3' exonuclease, C-terminal subdomain"/>
    <property type="match status" value="1"/>
</dbReference>
<dbReference type="GO" id="GO:0006261">
    <property type="term" value="P:DNA-templated DNA replication"/>
    <property type="evidence" value="ECO:0007669"/>
    <property type="project" value="InterPro"/>
</dbReference>
<evidence type="ECO:0000256" key="9">
    <source>
        <dbReference type="ARBA" id="ARBA00023204"/>
    </source>
</evidence>
<dbReference type="AlphaFoldDB" id="A0A1G2QJE7"/>
<comment type="similarity">
    <text evidence="1">Belongs to the DNA polymerase type-A family.</text>
</comment>
<keyword evidence="5" id="KW-0235">DNA replication</keyword>
<comment type="catalytic activity">
    <reaction evidence="10">
        <text>DNA(n) + a 2'-deoxyribonucleoside 5'-triphosphate = DNA(n+1) + diphosphate</text>
        <dbReference type="Rhea" id="RHEA:22508"/>
        <dbReference type="Rhea" id="RHEA-COMP:17339"/>
        <dbReference type="Rhea" id="RHEA-COMP:17340"/>
        <dbReference type="ChEBI" id="CHEBI:33019"/>
        <dbReference type="ChEBI" id="CHEBI:61560"/>
        <dbReference type="ChEBI" id="CHEBI:173112"/>
        <dbReference type="EC" id="2.7.7.7"/>
    </reaction>
</comment>
<dbReference type="InterPro" id="IPR036279">
    <property type="entry name" value="5-3_exonuclease_C_sf"/>
</dbReference>
<name>A0A1G2QJE7_9BACT</name>
<dbReference type="FunFam" id="1.10.150.20:FF:000003">
    <property type="entry name" value="DNA polymerase I"/>
    <property type="match status" value="1"/>
</dbReference>
<evidence type="ECO:0000313" key="13">
    <source>
        <dbReference type="EMBL" id="OHA60112.1"/>
    </source>
</evidence>
<dbReference type="GO" id="GO:0003677">
    <property type="term" value="F:DNA binding"/>
    <property type="evidence" value="ECO:0007669"/>
    <property type="project" value="UniProtKB-KW"/>
</dbReference>
<dbReference type="Pfam" id="PF01367">
    <property type="entry name" value="5_3_exonuc"/>
    <property type="match status" value="1"/>
</dbReference>
<evidence type="ECO:0000256" key="4">
    <source>
        <dbReference type="ARBA" id="ARBA00022695"/>
    </source>
</evidence>
<dbReference type="InterPro" id="IPR002421">
    <property type="entry name" value="5-3_exonuclease"/>
</dbReference>
<dbReference type="SMART" id="SM00475">
    <property type="entry name" value="53EXOc"/>
    <property type="match status" value="1"/>
</dbReference>
<dbReference type="GO" id="GO:0006302">
    <property type="term" value="P:double-strand break repair"/>
    <property type="evidence" value="ECO:0007669"/>
    <property type="project" value="TreeGrafter"/>
</dbReference>
<dbReference type="CDD" id="cd08637">
    <property type="entry name" value="DNA_pol_A_pol_I_C"/>
    <property type="match status" value="1"/>
</dbReference>
<dbReference type="SMART" id="SM00279">
    <property type="entry name" value="HhH2"/>
    <property type="match status" value="1"/>
</dbReference>
<comment type="caution">
    <text evidence="13">The sequence shown here is derived from an EMBL/GenBank/DDBJ whole genome shotgun (WGS) entry which is preliminary data.</text>
</comment>
<keyword evidence="8" id="KW-0238">DNA-binding</keyword>
<keyword evidence="9" id="KW-0234">DNA repair</keyword>
<proteinExistence type="inferred from homology"/>
<keyword evidence="6" id="KW-0227">DNA damage</keyword>
<dbReference type="SMART" id="SM00482">
    <property type="entry name" value="POLAc"/>
    <property type="match status" value="1"/>
</dbReference>